<dbReference type="HOGENOM" id="CLU_412082_0_0_14"/>
<evidence type="ECO:0000313" key="8">
    <source>
        <dbReference type="EMBL" id="CBW53941.1"/>
    </source>
</evidence>
<sequence>MNERQIKTINKILGYIFSFIIWPSLGFLLVSTIMILYQVKSFELLTQWILKKRSYKTDLLHFWQFNSYYRNLSILFILLGIPIFLAIFNYRYWWKEFKERFNSKSNPKKKNWEWNQFTKEGNFKVLKKKFKPGKANFALGYLDWKRHNQYLVNNTDSHAIVLGIPGSKKTEKIVLPNLHYNASLSFNEKPNMVITDPKKQILSRTGQMFINKGYNVKVFDFSDARNSLCWNPLEQIWNTVHSKPKDELDEYDYALAYEKIIQIVNSLSWPSDDKSMWTNNAKNVLVCLLKFQLLYSLEDKTFTLDYFTLANLTPNLSEKNIKSGKWVTITAKNSTKNIHWNNLYNEQKAIIDIVPETLSGILTNAIDVIVSFSQNLNISKITSNITFSIKETIRDTSKPFVIFICFPDHKNIFDFLMSILITQIYQEAVDYANSLPKQKLQRMLQFYLEEFNSLSIPEIPDWMAISRSRNILFMLIIQSYEQLQKYSAKGKDYKTIKSQARLNYLLETNSEETLKSFSSSLGEKIVKKETVSKNDKSTSVSTSEQKELIMSISEIKYKDPDMTIISTGGSKPIALKLKPAYEYLNYEPYINSQPKMISSNDMVWDFGTMKLKKFNLFSTTKVSDNDDETDLTKKEVETDSELVTSDNDELLKQALKDIKKTKSLCIDLKSD</sequence>
<dbReference type="SUPFAM" id="SSF52540">
    <property type="entry name" value="P-loop containing nucleoside triphosphate hydrolases"/>
    <property type="match status" value="1"/>
</dbReference>
<dbReference type="KEGG" id="mml:MLC_3040"/>
<keyword evidence="5 7" id="KW-1133">Transmembrane helix</keyword>
<reference evidence="10" key="3">
    <citation type="journal article" date="2011" name="BMC Genomics">
        <title>Mycoplasma mycoides, from mycoides Small Colony to capri. A microevolutionary perspective.</title>
        <authorList>
            <person name="Thiaucourt F."/>
            <person name="Manso-Silvan L."/>
            <person name="Salah W."/>
            <person name="Barbe V."/>
            <person name="Berger A."/>
            <person name="Jacob D."/>
            <person name="Breton M."/>
            <person name="Dupuy V."/>
            <person name="Lomenech A.M."/>
            <person name="Blanchard A."/>
            <person name="Sirand-Pugnet P."/>
        </authorList>
    </citation>
    <scope>NUCLEOTIDE SEQUENCE [LARGE SCALE GENOMIC DNA]</scope>
    <source>
        <strain evidence="10">95010</strain>
    </source>
</reference>
<evidence type="ECO:0000256" key="7">
    <source>
        <dbReference type="SAM" id="Phobius"/>
    </source>
</evidence>
<dbReference type="EMBL" id="FQ377874">
    <property type="protein sequence ID" value="CBW54032.1"/>
    <property type="molecule type" value="Genomic_DNA"/>
</dbReference>
<evidence type="ECO:0000256" key="5">
    <source>
        <dbReference type="ARBA" id="ARBA00022989"/>
    </source>
</evidence>
<evidence type="ECO:0000256" key="2">
    <source>
        <dbReference type="ARBA" id="ARBA00008806"/>
    </source>
</evidence>
<dbReference type="InterPro" id="IPR027417">
    <property type="entry name" value="P-loop_NTPase"/>
</dbReference>
<evidence type="ECO:0000256" key="4">
    <source>
        <dbReference type="ARBA" id="ARBA00022692"/>
    </source>
</evidence>
<gene>
    <name evidence="8" type="ORF">MLC_2130</name>
    <name evidence="9" type="ORF">MLC_3040</name>
</gene>
<accession>F4MPA9</accession>
<dbReference type="OrthoDB" id="9766496at2"/>
<evidence type="ECO:0000256" key="1">
    <source>
        <dbReference type="ARBA" id="ARBA00004651"/>
    </source>
</evidence>
<feature type="transmembrane region" description="Helical" evidence="7">
    <location>
        <begin position="12"/>
        <end position="37"/>
    </location>
</feature>
<name>F4MPA9_MYCML</name>
<keyword evidence="4 7" id="KW-0812">Transmembrane</keyword>
<keyword evidence="3" id="KW-1003">Cell membrane</keyword>
<dbReference type="EMBL" id="FQ377874">
    <property type="protein sequence ID" value="CBW53941.1"/>
    <property type="molecule type" value="Genomic_DNA"/>
</dbReference>
<dbReference type="GO" id="GO:0005886">
    <property type="term" value="C:plasma membrane"/>
    <property type="evidence" value="ECO:0007669"/>
    <property type="project" value="UniProtKB-SubCell"/>
</dbReference>
<protein>
    <submittedName>
        <fullName evidence="8">CDS5, predicted transmembrane protein with a TraG/VirD4 domain (Part of ICE)</fullName>
    </submittedName>
</protein>
<reference evidence="8" key="1">
    <citation type="submission" date="2010-09" db="EMBL/GenBank/DDBJ databases">
        <authorList>
            <person name="Genoscope - CEA"/>
        </authorList>
    </citation>
    <scope>NUCLEOTIDE SEQUENCE</scope>
    <source>
        <strain evidence="8">95010</strain>
    </source>
</reference>
<evidence type="ECO:0000256" key="3">
    <source>
        <dbReference type="ARBA" id="ARBA00022475"/>
    </source>
</evidence>
<dbReference type="AlphaFoldDB" id="F4MPA9"/>
<dbReference type="PANTHER" id="PTHR37937">
    <property type="entry name" value="CONJUGATIVE TRANSFER: DNA TRANSPORT"/>
    <property type="match status" value="1"/>
</dbReference>
<organism evidence="8 10">
    <name type="scientific">Mycoplasma mycoides subsp. capri LC str. 95010</name>
    <dbReference type="NCBI Taxonomy" id="862259"/>
    <lineage>
        <taxon>Bacteria</taxon>
        <taxon>Bacillati</taxon>
        <taxon>Mycoplasmatota</taxon>
        <taxon>Mollicutes</taxon>
        <taxon>Mycoplasmataceae</taxon>
        <taxon>Mycoplasma</taxon>
    </lineage>
</organism>
<evidence type="ECO:0000256" key="6">
    <source>
        <dbReference type="ARBA" id="ARBA00023136"/>
    </source>
</evidence>
<keyword evidence="6 7" id="KW-0472">Membrane</keyword>
<feature type="transmembrane region" description="Helical" evidence="7">
    <location>
        <begin position="68"/>
        <end position="90"/>
    </location>
</feature>
<dbReference type="KEGG" id="mml:MLC_2130"/>
<evidence type="ECO:0000313" key="9">
    <source>
        <dbReference type="EMBL" id="CBW54032.1"/>
    </source>
</evidence>
<dbReference type="PANTHER" id="PTHR37937:SF1">
    <property type="entry name" value="CONJUGATIVE TRANSFER: DNA TRANSPORT"/>
    <property type="match status" value="1"/>
</dbReference>
<dbReference type="Proteomes" id="UP000010103">
    <property type="component" value="Chromosome"/>
</dbReference>
<reference evidence="10" key="2">
    <citation type="journal article" date="2011" name="BMC Genomics">
        <title>Mycoplasma mycoides, from "mycoides Small Colony" to "capri". A microevolutionary perspective.</title>
        <authorList>
            <person name="Thiaucourt F."/>
            <person name="Manso-Silvan L."/>
            <person name="Salah W."/>
            <person name="Barbe V."/>
            <person name="Berger A."/>
            <person name="Jacob D."/>
            <person name="Breton M."/>
            <person name="Dupuy V."/>
            <person name="Lomenech A.M."/>
            <person name="Blanchard A."/>
            <person name="Sirand-Pugnet P."/>
        </authorList>
    </citation>
    <scope>NUCLEOTIDE SEQUENCE [LARGE SCALE GENOMIC DNA]</scope>
    <source>
        <strain evidence="10">95010</strain>
    </source>
</reference>
<comment type="similarity">
    <text evidence="2">Belongs to the VirD4/TraG family.</text>
</comment>
<dbReference type="RefSeq" id="WP_013729361.1">
    <property type="nucleotide sequence ID" value="NC_015431.1"/>
</dbReference>
<dbReference type="CDD" id="cd01127">
    <property type="entry name" value="TrwB_TraG_TraD_VirD4"/>
    <property type="match status" value="1"/>
</dbReference>
<dbReference type="Pfam" id="PF02534">
    <property type="entry name" value="T4SS-DNA_transf"/>
    <property type="match status" value="1"/>
</dbReference>
<proteinExistence type="inferred from homology"/>
<dbReference type="Gene3D" id="3.40.50.300">
    <property type="entry name" value="P-loop containing nucleotide triphosphate hydrolases"/>
    <property type="match status" value="1"/>
</dbReference>
<dbReference type="InterPro" id="IPR003688">
    <property type="entry name" value="TraG/VirD4"/>
</dbReference>
<comment type="subcellular location">
    <subcellularLocation>
        <location evidence="1">Cell membrane</location>
        <topology evidence="1">Multi-pass membrane protein</topology>
    </subcellularLocation>
</comment>
<dbReference type="InterPro" id="IPR051539">
    <property type="entry name" value="T4SS-coupling_protein"/>
</dbReference>
<evidence type="ECO:0000313" key="10">
    <source>
        <dbReference type="Proteomes" id="UP000010103"/>
    </source>
</evidence>